<dbReference type="GO" id="GO:0015074">
    <property type="term" value="P:DNA integration"/>
    <property type="evidence" value="ECO:0007669"/>
    <property type="project" value="InterPro"/>
</dbReference>
<dbReference type="GO" id="GO:0003676">
    <property type="term" value="F:nucleic acid binding"/>
    <property type="evidence" value="ECO:0007669"/>
    <property type="project" value="InterPro"/>
</dbReference>
<evidence type="ECO:0000313" key="3">
    <source>
        <dbReference type="Proteomes" id="UP001160148"/>
    </source>
</evidence>
<dbReference type="PROSITE" id="PS50994">
    <property type="entry name" value="INTEGRASE"/>
    <property type="match status" value="1"/>
</dbReference>
<dbReference type="InterPro" id="IPR001584">
    <property type="entry name" value="Integrase_cat-core"/>
</dbReference>
<comment type="caution">
    <text evidence="2">The sequence shown here is derived from an EMBL/GenBank/DDBJ whole genome shotgun (WGS) entry which is preliminary data.</text>
</comment>
<keyword evidence="3" id="KW-1185">Reference proteome</keyword>
<protein>
    <recommendedName>
        <fullName evidence="1">Integrase catalytic domain-containing protein</fullName>
    </recommendedName>
</protein>
<dbReference type="EMBL" id="CARXXK010001450">
    <property type="protein sequence ID" value="CAI6376180.1"/>
    <property type="molecule type" value="Genomic_DNA"/>
</dbReference>
<dbReference type="PANTHER" id="PTHR47331">
    <property type="entry name" value="PHD-TYPE DOMAIN-CONTAINING PROTEIN"/>
    <property type="match status" value="1"/>
</dbReference>
<dbReference type="Pfam" id="PF18701">
    <property type="entry name" value="DUF5641"/>
    <property type="match status" value="1"/>
</dbReference>
<dbReference type="InterPro" id="IPR012337">
    <property type="entry name" value="RNaseH-like_sf"/>
</dbReference>
<name>A0AAV0Y5M7_9HEMI</name>
<dbReference type="SUPFAM" id="SSF53098">
    <property type="entry name" value="Ribonuclease H-like"/>
    <property type="match status" value="1"/>
</dbReference>
<dbReference type="Proteomes" id="UP001160148">
    <property type="component" value="Unassembled WGS sequence"/>
</dbReference>
<dbReference type="InterPro" id="IPR040676">
    <property type="entry name" value="DUF5641"/>
</dbReference>
<dbReference type="Gene3D" id="3.30.420.10">
    <property type="entry name" value="Ribonuclease H-like superfamily/Ribonuclease H"/>
    <property type="match status" value="1"/>
</dbReference>
<proteinExistence type="predicted"/>
<accession>A0AAV0Y5M7</accession>
<dbReference type="AlphaFoldDB" id="A0AAV0Y5M7"/>
<reference evidence="2 3" key="1">
    <citation type="submission" date="2023-01" db="EMBL/GenBank/DDBJ databases">
        <authorList>
            <person name="Whitehead M."/>
        </authorList>
    </citation>
    <scope>NUCLEOTIDE SEQUENCE [LARGE SCALE GENOMIC DNA]</scope>
</reference>
<evidence type="ECO:0000259" key="1">
    <source>
        <dbReference type="PROSITE" id="PS50994"/>
    </source>
</evidence>
<organism evidence="2 3">
    <name type="scientific">Macrosiphum euphorbiae</name>
    <name type="common">potato aphid</name>
    <dbReference type="NCBI Taxonomy" id="13131"/>
    <lineage>
        <taxon>Eukaryota</taxon>
        <taxon>Metazoa</taxon>
        <taxon>Ecdysozoa</taxon>
        <taxon>Arthropoda</taxon>
        <taxon>Hexapoda</taxon>
        <taxon>Insecta</taxon>
        <taxon>Pterygota</taxon>
        <taxon>Neoptera</taxon>
        <taxon>Paraneoptera</taxon>
        <taxon>Hemiptera</taxon>
        <taxon>Sternorrhyncha</taxon>
        <taxon>Aphidomorpha</taxon>
        <taxon>Aphidoidea</taxon>
        <taxon>Aphididae</taxon>
        <taxon>Macrosiphini</taxon>
        <taxon>Macrosiphum</taxon>
    </lineage>
</organism>
<sequence length="315" mass="35579">MADLPAARVTMAPVFARVGVDFAGPITTKPVGVRTRTVTKSYIALFVCMTTKSIHLEVVSDLTTEGFIATLKRFVSRRGCPTDIYSDNGTNFVGANNKLKVLYNCLSNNEFQKSITTHCVSNNINWHFNPPASPHHGGLWEANIKSTKVILYKNMGNIVFTFEELNTVCCQIEAILNSRPLCALDDGTVLTPGHFIIGRSLLAVPEDDIEPIVNHRKRWNILQRITQTYWKQWSNTYLNNLQQRSKWRKPQDDLAVGDIVILRDTGTPSTQWPMARVVEVFTDPADNHVRVVRIRTSKTELIRPITKLVKLPIEH</sequence>
<evidence type="ECO:0000313" key="2">
    <source>
        <dbReference type="EMBL" id="CAI6376180.1"/>
    </source>
</evidence>
<feature type="domain" description="Integrase catalytic" evidence="1">
    <location>
        <begin position="9"/>
        <end position="200"/>
    </location>
</feature>
<dbReference type="InterPro" id="IPR036397">
    <property type="entry name" value="RNaseH_sf"/>
</dbReference>
<gene>
    <name evidence="2" type="ORF">MEUPH1_LOCUS29586</name>
</gene>